<dbReference type="EMBL" id="JAEACU010000001">
    <property type="protein sequence ID" value="KAH7546637.1"/>
    <property type="molecule type" value="Genomic_DNA"/>
</dbReference>
<protein>
    <submittedName>
        <fullName evidence="2">Uncharacterized protein</fullName>
    </submittedName>
</protein>
<evidence type="ECO:0000313" key="2">
    <source>
        <dbReference type="EMBL" id="KAH7546637.1"/>
    </source>
</evidence>
<reference evidence="2" key="1">
    <citation type="journal article" date="2021" name="Front. Plant Sci.">
        <title>Chromosome-Scale Genome Assembly for Chinese Sour Jujube and Insights Into Its Genome Evolution and Domestication Signature.</title>
        <authorList>
            <person name="Shen L.-Y."/>
            <person name="Luo H."/>
            <person name="Wang X.-L."/>
            <person name="Wang X.-M."/>
            <person name="Qiu X.-J."/>
            <person name="Liu H."/>
            <person name="Zhou S.-S."/>
            <person name="Jia K.-H."/>
            <person name="Nie S."/>
            <person name="Bao Y.-T."/>
            <person name="Zhang R.-G."/>
            <person name="Yun Q.-Z."/>
            <person name="Chai Y.-H."/>
            <person name="Lu J.-Y."/>
            <person name="Li Y."/>
            <person name="Zhao S.-W."/>
            <person name="Mao J.-F."/>
            <person name="Jia S.-G."/>
            <person name="Mao Y.-M."/>
        </authorList>
    </citation>
    <scope>NUCLEOTIDE SEQUENCE</scope>
    <source>
        <strain evidence="2">AT0</strain>
        <tissue evidence="2">Leaf</tissue>
    </source>
</reference>
<evidence type="ECO:0000313" key="3">
    <source>
        <dbReference type="Proteomes" id="UP000813462"/>
    </source>
</evidence>
<evidence type="ECO:0000256" key="1">
    <source>
        <dbReference type="SAM" id="Coils"/>
    </source>
</evidence>
<feature type="coiled-coil region" evidence="1">
    <location>
        <begin position="30"/>
        <end position="99"/>
    </location>
</feature>
<comment type="caution">
    <text evidence="2">The sequence shown here is derived from an EMBL/GenBank/DDBJ whole genome shotgun (WGS) entry which is preliminary data.</text>
</comment>
<dbReference type="AlphaFoldDB" id="A0A978W3V3"/>
<proteinExistence type="predicted"/>
<gene>
    <name evidence="2" type="ORF">FEM48_Zijuj01G0222400</name>
</gene>
<organism evidence="2 3">
    <name type="scientific">Ziziphus jujuba var. spinosa</name>
    <dbReference type="NCBI Taxonomy" id="714518"/>
    <lineage>
        <taxon>Eukaryota</taxon>
        <taxon>Viridiplantae</taxon>
        <taxon>Streptophyta</taxon>
        <taxon>Embryophyta</taxon>
        <taxon>Tracheophyta</taxon>
        <taxon>Spermatophyta</taxon>
        <taxon>Magnoliopsida</taxon>
        <taxon>eudicotyledons</taxon>
        <taxon>Gunneridae</taxon>
        <taxon>Pentapetalae</taxon>
        <taxon>rosids</taxon>
        <taxon>fabids</taxon>
        <taxon>Rosales</taxon>
        <taxon>Rhamnaceae</taxon>
        <taxon>Paliureae</taxon>
        <taxon>Ziziphus</taxon>
    </lineage>
</organism>
<accession>A0A978W3V3</accession>
<dbReference type="Proteomes" id="UP000813462">
    <property type="component" value="Unassembled WGS sequence"/>
</dbReference>
<sequence>MEAVGEVSGLIVIEVAMASCECCCLKMKNTRNFNFNLDRLEKEMQILRDQRKDVLHKLESAEKDGNPPSKKAQKWLRDVEELEHNVKSTQANITMMQNNTKRCRFKFSGKVARLLEQVDKLQKQYKFSSTYMNNCEGLNKMLEELAMNNLQGIVGPKLLTITSCNISDSNGKEYALSRPVACYHIYWKFFSDLTCFKSISELAGQLG</sequence>
<name>A0A978W3V3_ZIZJJ</name>
<keyword evidence="1" id="KW-0175">Coiled coil</keyword>